<keyword evidence="5 9" id="KW-0732">Signal</keyword>
<dbReference type="PANTHER" id="PTHR30069:SF29">
    <property type="entry name" value="HEMOGLOBIN AND HEMOGLOBIN-HAPTOGLOBIN-BINDING PROTEIN 1-RELATED"/>
    <property type="match status" value="1"/>
</dbReference>
<dbReference type="InterPro" id="IPR036942">
    <property type="entry name" value="Beta-barrel_TonB_sf"/>
</dbReference>
<dbReference type="Pfam" id="PF07715">
    <property type="entry name" value="Plug"/>
    <property type="match status" value="1"/>
</dbReference>
<dbReference type="Gene3D" id="2.60.40.1120">
    <property type="entry name" value="Carboxypeptidase-like, regulatory domain"/>
    <property type="match status" value="1"/>
</dbReference>
<dbReference type="PANTHER" id="PTHR30069">
    <property type="entry name" value="TONB-DEPENDENT OUTER MEMBRANE RECEPTOR"/>
    <property type="match status" value="1"/>
</dbReference>
<dbReference type="GO" id="GO:0044718">
    <property type="term" value="P:siderophore transmembrane transport"/>
    <property type="evidence" value="ECO:0007669"/>
    <property type="project" value="TreeGrafter"/>
</dbReference>
<dbReference type="InterPro" id="IPR037066">
    <property type="entry name" value="Plug_dom_sf"/>
</dbReference>
<organism evidence="11 12">
    <name type="scientific">Salinibacter ruber</name>
    <dbReference type="NCBI Taxonomy" id="146919"/>
    <lineage>
        <taxon>Bacteria</taxon>
        <taxon>Pseudomonadati</taxon>
        <taxon>Rhodothermota</taxon>
        <taxon>Rhodothermia</taxon>
        <taxon>Rhodothermales</taxon>
        <taxon>Salinibacteraceae</taxon>
        <taxon>Salinibacter</taxon>
    </lineage>
</organism>
<keyword evidence="4 8" id="KW-0812">Transmembrane</keyword>
<dbReference type="InterPro" id="IPR018247">
    <property type="entry name" value="EF_Hand_1_Ca_BS"/>
</dbReference>
<evidence type="ECO:0000256" key="2">
    <source>
        <dbReference type="ARBA" id="ARBA00022448"/>
    </source>
</evidence>
<comment type="subcellular location">
    <subcellularLocation>
        <location evidence="1 8">Cell outer membrane</location>
        <topology evidence="1 8">Multi-pass membrane protein</topology>
    </subcellularLocation>
</comment>
<dbReference type="Proteomes" id="UP001155057">
    <property type="component" value="Unassembled WGS sequence"/>
</dbReference>
<reference evidence="11" key="1">
    <citation type="submission" date="2022-08" db="EMBL/GenBank/DDBJ databases">
        <title>Genomic Encyclopedia of Type Strains, Phase V (KMG-V): Genome sequencing to study the core and pangenomes of soil and plant-associated prokaryotes.</title>
        <authorList>
            <person name="Whitman W."/>
        </authorList>
    </citation>
    <scope>NUCLEOTIDE SEQUENCE</scope>
    <source>
        <strain evidence="11">SP3049</strain>
    </source>
</reference>
<evidence type="ECO:0000256" key="5">
    <source>
        <dbReference type="ARBA" id="ARBA00022729"/>
    </source>
</evidence>
<keyword evidence="7 8" id="KW-0998">Cell outer membrane</keyword>
<evidence type="ECO:0000256" key="3">
    <source>
        <dbReference type="ARBA" id="ARBA00022452"/>
    </source>
</evidence>
<dbReference type="Pfam" id="PF13715">
    <property type="entry name" value="CarbopepD_reg_2"/>
    <property type="match status" value="1"/>
</dbReference>
<gene>
    <name evidence="11" type="ORF">GGP61_002391</name>
</gene>
<dbReference type="AlphaFoldDB" id="A0A9X2TI00"/>
<evidence type="ECO:0000313" key="12">
    <source>
        <dbReference type="Proteomes" id="UP001155057"/>
    </source>
</evidence>
<dbReference type="InterPro" id="IPR023996">
    <property type="entry name" value="TonB-dep_OMP_SusC/RagA"/>
</dbReference>
<keyword evidence="6 8" id="KW-0472">Membrane</keyword>
<feature type="signal peptide" evidence="9">
    <location>
        <begin position="1"/>
        <end position="22"/>
    </location>
</feature>
<dbReference type="InterPro" id="IPR008969">
    <property type="entry name" value="CarboxyPept-like_regulatory"/>
</dbReference>
<evidence type="ECO:0000256" key="4">
    <source>
        <dbReference type="ARBA" id="ARBA00022692"/>
    </source>
</evidence>
<protein>
    <submittedName>
        <fullName evidence="11">TonB-linked SusC/RagA family outer membrane protein</fullName>
    </submittedName>
</protein>
<comment type="caution">
    <text evidence="11">The sequence shown here is derived from an EMBL/GenBank/DDBJ whole genome shotgun (WGS) entry which is preliminary data.</text>
</comment>
<dbReference type="RefSeq" id="WP_164923683.1">
    <property type="nucleotide sequence ID" value="NZ_CALTRY010000028.1"/>
</dbReference>
<dbReference type="InterPro" id="IPR012910">
    <property type="entry name" value="Plug_dom"/>
</dbReference>
<dbReference type="Gene3D" id="2.40.170.20">
    <property type="entry name" value="TonB-dependent receptor, beta-barrel domain"/>
    <property type="match status" value="1"/>
</dbReference>
<dbReference type="NCBIfam" id="TIGR04056">
    <property type="entry name" value="OMP_RagA_SusC"/>
    <property type="match status" value="1"/>
</dbReference>
<sequence length="967" mass="104578">MLLRRYLLFVGLLLFAPLVGHAQSTGSVAGTVTDANDRPLPGVNVAIQAVQRGAATGPDGSYTISALEPGQYTIQASLVGYETQRATVTVEAGENVVQDFVMTAASLNLDEVVVTGQGSEVSRRALGTNVSTISAEDIQETPTTSIDKLLQGRVPGSTIRSQSAQPGQGALINFRGITSVFANQTPVIYVDGIRVDNSSSTSFSFGGETTSALSEILTNDIERIEITKGGAASTLYGSDAANGVIQVFTADGEAGETEVTFRTRQGVDFPVSRFFKDTGFSFPETREDEDSPDFGRTNYIENEFLRRGYSQDYYVGVSGGSEAITYNLSGRLQDGSGVQPNNSNTLYALRGNVSADVAEELSVQFNGSYTRSNFTRLSNGTAIADPLTMLEVGDAKFFTGTNNLRDALDMATLPQIKEGVDRYRLSARAAYRPNELFNSSLTVGIDGRTNEQRALFPREADPLTGNTNGSLTRFNRDFKSITLEYRGTISYPREGPVTSTFTFGAQGFRDEESQVWAEAETFALPGTEDVGEAGSVVADELREQVFNGGVFFKEQLGYENRLFLSTGLRLDGNSAFGEDVGVQVYPSAELSYILTDEPFWQGSLENVLSQLKLRAAWGQTGKFPDPFTRDVTFQATSFRGASAPRFDNPGNANLGPEKTSTLEGGFESSFFDGRFGLDFTVYQSRTTNALFEVPEQPATGRGLQFRNVGEIRNVGTELSADVRVLQLENLFWQVGGSWSWNQNEMESLGGAAPFNIGGSAEFAQQRVKEGQPIGAWRATTPYDSNGDGQLDASEFRFTGETPFPVHTGAFTTSLTVQNFRLFALADWATGSEVLDWGSHWASFNGLERAPRPQKFDENGDPITDADGNPVDFSTAEAGSALLQDGDYLKLREVTLSYNVPGSLLDVAGIDQGSIYVTGRNLWAFTRQELVDPELAGLTDTDNVALGGSQSITLSPPRQIQVGVEITL</sequence>
<proteinExistence type="inferred from homology"/>
<evidence type="ECO:0000256" key="9">
    <source>
        <dbReference type="SAM" id="SignalP"/>
    </source>
</evidence>
<dbReference type="PROSITE" id="PS00018">
    <property type="entry name" value="EF_HAND_1"/>
    <property type="match status" value="1"/>
</dbReference>
<keyword evidence="2 8" id="KW-0813">Transport</keyword>
<comment type="similarity">
    <text evidence="8">Belongs to the TonB-dependent receptor family.</text>
</comment>
<evidence type="ECO:0000256" key="7">
    <source>
        <dbReference type="ARBA" id="ARBA00023237"/>
    </source>
</evidence>
<dbReference type="InterPro" id="IPR039426">
    <property type="entry name" value="TonB-dep_rcpt-like"/>
</dbReference>
<dbReference type="EMBL" id="JANUAE010000008">
    <property type="protein sequence ID" value="MCS3710771.1"/>
    <property type="molecule type" value="Genomic_DNA"/>
</dbReference>
<evidence type="ECO:0000313" key="11">
    <source>
        <dbReference type="EMBL" id="MCS3710771.1"/>
    </source>
</evidence>
<dbReference type="GO" id="GO:0015344">
    <property type="term" value="F:siderophore uptake transmembrane transporter activity"/>
    <property type="evidence" value="ECO:0007669"/>
    <property type="project" value="TreeGrafter"/>
</dbReference>
<evidence type="ECO:0000259" key="10">
    <source>
        <dbReference type="Pfam" id="PF07715"/>
    </source>
</evidence>
<dbReference type="GO" id="GO:0009279">
    <property type="term" value="C:cell outer membrane"/>
    <property type="evidence" value="ECO:0007669"/>
    <property type="project" value="UniProtKB-SubCell"/>
</dbReference>
<evidence type="ECO:0000256" key="8">
    <source>
        <dbReference type="PROSITE-ProRule" id="PRU01360"/>
    </source>
</evidence>
<keyword evidence="3 8" id="KW-1134">Transmembrane beta strand</keyword>
<feature type="domain" description="TonB-dependent receptor plug" evidence="10">
    <location>
        <begin position="125"/>
        <end position="244"/>
    </location>
</feature>
<evidence type="ECO:0000256" key="1">
    <source>
        <dbReference type="ARBA" id="ARBA00004571"/>
    </source>
</evidence>
<name>A0A9X2TI00_9BACT</name>
<feature type="chain" id="PRO_5041195097" evidence="9">
    <location>
        <begin position="23"/>
        <end position="967"/>
    </location>
</feature>
<dbReference type="SUPFAM" id="SSF56935">
    <property type="entry name" value="Porins"/>
    <property type="match status" value="1"/>
</dbReference>
<dbReference type="PROSITE" id="PS52016">
    <property type="entry name" value="TONB_DEPENDENT_REC_3"/>
    <property type="match status" value="1"/>
</dbReference>
<accession>A0A9X2TI00</accession>
<dbReference type="SUPFAM" id="SSF49464">
    <property type="entry name" value="Carboxypeptidase regulatory domain-like"/>
    <property type="match status" value="1"/>
</dbReference>
<dbReference type="Gene3D" id="2.170.130.10">
    <property type="entry name" value="TonB-dependent receptor, plug domain"/>
    <property type="match status" value="1"/>
</dbReference>
<evidence type="ECO:0000256" key="6">
    <source>
        <dbReference type="ARBA" id="ARBA00023136"/>
    </source>
</evidence>